<sequence length="81" mass="9780">MERTGSVCSRTEVELRGIWRRKRESCAIRTQCTEWALTMRLHERFFVDFRRRQLDSVQLKRHYESSSHRGAAKWDHERTAG</sequence>
<name>A0A8T1KR33_9STRA</name>
<dbReference type="EMBL" id="RCMK01000296">
    <property type="protein sequence ID" value="KAG2937969.1"/>
    <property type="molecule type" value="Genomic_DNA"/>
</dbReference>
<comment type="caution">
    <text evidence="1">The sequence shown here is derived from an EMBL/GenBank/DDBJ whole genome shotgun (WGS) entry which is preliminary data.</text>
</comment>
<reference evidence="1" key="1">
    <citation type="submission" date="2018-10" db="EMBL/GenBank/DDBJ databases">
        <title>Effector identification in a new, highly contiguous assembly of the strawberry crown rot pathogen Phytophthora cactorum.</title>
        <authorList>
            <person name="Armitage A.D."/>
            <person name="Nellist C.F."/>
            <person name="Bates H."/>
            <person name="Vickerstaff R.J."/>
            <person name="Harrison R.J."/>
        </authorList>
    </citation>
    <scope>NUCLEOTIDE SEQUENCE</scope>
    <source>
        <strain evidence="1">4040</strain>
    </source>
</reference>
<organism evidence="1 2">
    <name type="scientific">Phytophthora cactorum</name>
    <dbReference type="NCBI Taxonomy" id="29920"/>
    <lineage>
        <taxon>Eukaryota</taxon>
        <taxon>Sar</taxon>
        <taxon>Stramenopiles</taxon>
        <taxon>Oomycota</taxon>
        <taxon>Peronosporomycetes</taxon>
        <taxon>Peronosporales</taxon>
        <taxon>Peronosporaceae</taxon>
        <taxon>Phytophthora</taxon>
    </lineage>
</organism>
<evidence type="ECO:0000313" key="1">
    <source>
        <dbReference type="EMBL" id="KAG2937969.1"/>
    </source>
</evidence>
<evidence type="ECO:0000313" key="2">
    <source>
        <dbReference type="Proteomes" id="UP000736787"/>
    </source>
</evidence>
<protein>
    <submittedName>
        <fullName evidence="1">Uncharacterized protein</fullName>
    </submittedName>
</protein>
<proteinExistence type="predicted"/>
<gene>
    <name evidence="1" type="ORF">PC117_g11447</name>
</gene>
<accession>A0A8T1KR33</accession>
<dbReference type="Proteomes" id="UP000736787">
    <property type="component" value="Unassembled WGS sequence"/>
</dbReference>
<dbReference type="AlphaFoldDB" id="A0A8T1KR33"/>